<dbReference type="OrthoDB" id="6133115at2759"/>
<feature type="domain" description="Major facilitator superfamily (MFS) profile" evidence="9">
    <location>
        <begin position="59"/>
        <end position="517"/>
    </location>
</feature>
<evidence type="ECO:0000313" key="11">
    <source>
        <dbReference type="Proteomes" id="UP000006753"/>
    </source>
</evidence>
<dbReference type="InParanoid" id="K1WR64"/>
<keyword evidence="3 7" id="KW-0813">Transport</keyword>
<dbReference type="HOGENOM" id="CLU_001265_30_13_1"/>
<dbReference type="InterPro" id="IPR050360">
    <property type="entry name" value="MFS_Sugar_Transporters"/>
</dbReference>
<feature type="transmembrane region" description="Helical" evidence="8">
    <location>
        <begin position="192"/>
        <end position="213"/>
    </location>
</feature>
<evidence type="ECO:0000259" key="9">
    <source>
        <dbReference type="PROSITE" id="PS50850"/>
    </source>
</evidence>
<dbReference type="PANTHER" id="PTHR48022:SF13">
    <property type="entry name" value="MAJOR FACILITATOR SUPERFAMILY (MFS) PROFILE DOMAIN-CONTAINING PROTEIN"/>
    <property type="match status" value="1"/>
</dbReference>
<organism evidence="10 11">
    <name type="scientific">Marssonina brunnea f. sp. multigermtubi (strain MB_m1)</name>
    <name type="common">Marssonina leaf spot fungus</name>
    <dbReference type="NCBI Taxonomy" id="1072389"/>
    <lineage>
        <taxon>Eukaryota</taxon>
        <taxon>Fungi</taxon>
        <taxon>Dikarya</taxon>
        <taxon>Ascomycota</taxon>
        <taxon>Pezizomycotina</taxon>
        <taxon>Leotiomycetes</taxon>
        <taxon>Helotiales</taxon>
        <taxon>Drepanopezizaceae</taxon>
        <taxon>Drepanopeziza</taxon>
    </lineage>
</organism>
<evidence type="ECO:0000256" key="7">
    <source>
        <dbReference type="RuleBase" id="RU003346"/>
    </source>
</evidence>
<evidence type="ECO:0000256" key="5">
    <source>
        <dbReference type="ARBA" id="ARBA00022989"/>
    </source>
</evidence>
<keyword evidence="11" id="KW-1185">Reference proteome</keyword>
<feature type="transmembrane region" description="Helical" evidence="8">
    <location>
        <begin position="308"/>
        <end position="326"/>
    </location>
</feature>
<dbReference type="EMBL" id="JH921444">
    <property type="protein sequence ID" value="EKD14882.1"/>
    <property type="molecule type" value="Genomic_DNA"/>
</dbReference>
<sequence length="563" mass="62046">MVDIKKTNNVKVAEHDDDADMKENVVSTKVLIGDESFNQAMMKEPPQPRNWVAINLYIISVVGFCCSTSNGFDSSLFGNLLSQTNFQEFFGVGNVGIKAGIVSSMTQIGGVAAIPFIGPAIDTFGRRIGMFIGASIILLGVIIQGTVISTNNIGQFMGGRFFMGMGVSIIASAGPCYVVEISHPAYRGIITGFYNVFWPVGALVASSACRGSLNLSGHATWLVPIWLQAMFPGIVFLSAFFLPESPRWLYTNGKQEQARVFLTKWHGNGNPESEWVKLQMGEYEAHLELDGADKRWWDYRALFRNRTAVYRLACNCLVSLFGQWAGNGVVSYFLSGVLDTAGVTNTTTQNNLFVAMNAVQCILSFTGSMFVDKIGRRPLLIWVNVGCSICWIGVTAASGIQASKGDKASSAATVAMIYIFQAVYSFGWTPLQALYPVEVLSFEMRAKGMAFSNMFVNAGKSEQLFPQISLTDSLRHPRQPIRFPVALDNIKWKTYIVFLVWCLVQAGLIYIFIPETKNRTLEELDEIFSAKNPMKASIAKKRLEIDEHKNVIGVVDLDEKDAA</sequence>
<feature type="transmembrane region" description="Helical" evidence="8">
    <location>
        <begin position="161"/>
        <end position="180"/>
    </location>
</feature>
<feature type="transmembrane region" description="Helical" evidence="8">
    <location>
        <begin position="51"/>
        <end position="72"/>
    </location>
</feature>
<dbReference type="eggNOG" id="KOG0254">
    <property type="taxonomic scope" value="Eukaryota"/>
</dbReference>
<dbReference type="SUPFAM" id="SSF103473">
    <property type="entry name" value="MFS general substrate transporter"/>
    <property type="match status" value="1"/>
</dbReference>
<dbReference type="Proteomes" id="UP000006753">
    <property type="component" value="Unassembled WGS sequence"/>
</dbReference>
<dbReference type="GO" id="GO:0005351">
    <property type="term" value="F:carbohydrate:proton symporter activity"/>
    <property type="evidence" value="ECO:0007669"/>
    <property type="project" value="TreeGrafter"/>
</dbReference>
<feature type="transmembrane region" description="Helical" evidence="8">
    <location>
        <begin position="379"/>
        <end position="400"/>
    </location>
</feature>
<feature type="transmembrane region" description="Helical" evidence="8">
    <location>
        <begin position="225"/>
        <end position="242"/>
    </location>
</feature>
<dbReference type="NCBIfam" id="TIGR00879">
    <property type="entry name" value="SP"/>
    <property type="match status" value="1"/>
</dbReference>
<evidence type="ECO:0000256" key="1">
    <source>
        <dbReference type="ARBA" id="ARBA00004141"/>
    </source>
</evidence>
<keyword evidence="6 8" id="KW-0472">Membrane</keyword>
<name>K1WR64_MARBU</name>
<dbReference type="GO" id="GO:0016020">
    <property type="term" value="C:membrane"/>
    <property type="evidence" value="ECO:0007669"/>
    <property type="project" value="UniProtKB-SubCell"/>
</dbReference>
<dbReference type="InterPro" id="IPR020846">
    <property type="entry name" value="MFS_dom"/>
</dbReference>
<evidence type="ECO:0000256" key="4">
    <source>
        <dbReference type="ARBA" id="ARBA00022692"/>
    </source>
</evidence>
<dbReference type="FunFam" id="1.20.1250.20:FF:000134">
    <property type="entry name" value="MFS sugar transporter protein"/>
    <property type="match status" value="1"/>
</dbReference>
<dbReference type="InterPro" id="IPR005828">
    <property type="entry name" value="MFS_sugar_transport-like"/>
</dbReference>
<evidence type="ECO:0000256" key="8">
    <source>
        <dbReference type="SAM" id="Phobius"/>
    </source>
</evidence>
<dbReference type="OMA" id="CSTANGY"/>
<protein>
    <submittedName>
        <fullName evidence="10">Lactose permease</fullName>
    </submittedName>
</protein>
<reference evidence="10 11" key="1">
    <citation type="journal article" date="2012" name="BMC Genomics">
        <title>Sequencing the genome of Marssonina brunnea reveals fungus-poplar co-evolution.</title>
        <authorList>
            <person name="Zhu S."/>
            <person name="Cao Y.-Z."/>
            <person name="Jiang C."/>
            <person name="Tan B.-Y."/>
            <person name="Wang Z."/>
            <person name="Feng S."/>
            <person name="Zhang L."/>
            <person name="Su X.-H."/>
            <person name="Brejova B."/>
            <person name="Vinar T."/>
            <person name="Xu M."/>
            <person name="Wang M.-X."/>
            <person name="Zhang S.-G."/>
            <person name="Huang M.-R."/>
            <person name="Wu R."/>
            <person name="Zhou Y."/>
        </authorList>
    </citation>
    <scope>NUCLEOTIDE SEQUENCE [LARGE SCALE GENOMIC DNA]</scope>
    <source>
        <strain evidence="10 11">MB_m1</strain>
    </source>
</reference>
<gene>
    <name evidence="10" type="ORF">MBM_07093</name>
</gene>
<keyword evidence="4 8" id="KW-0812">Transmembrane</keyword>
<dbReference type="InterPro" id="IPR003663">
    <property type="entry name" value="Sugar/inositol_transpt"/>
</dbReference>
<evidence type="ECO:0000256" key="6">
    <source>
        <dbReference type="ARBA" id="ARBA00023136"/>
    </source>
</evidence>
<feature type="transmembrane region" description="Helical" evidence="8">
    <location>
        <begin position="128"/>
        <end position="149"/>
    </location>
</feature>
<evidence type="ECO:0000256" key="2">
    <source>
        <dbReference type="ARBA" id="ARBA00010992"/>
    </source>
</evidence>
<dbReference type="KEGG" id="mbe:MBM_07093"/>
<accession>K1WR64</accession>
<feature type="transmembrane region" description="Helical" evidence="8">
    <location>
        <begin position="412"/>
        <end position="435"/>
    </location>
</feature>
<dbReference type="Pfam" id="PF00083">
    <property type="entry name" value="Sugar_tr"/>
    <property type="match status" value="2"/>
</dbReference>
<dbReference type="PROSITE" id="PS50850">
    <property type="entry name" value="MFS"/>
    <property type="match status" value="1"/>
</dbReference>
<evidence type="ECO:0000313" key="10">
    <source>
        <dbReference type="EMBL" id="EKD14882.1"/>
    </source>
</evidence>
<dbReference type="AlphaFoldDB" id="K1WR64"/>
<feature type="transmembrane region" description="Helical" evidence="8">
    <location>
        <begin position="492"/>
        <end position="513"/>
    </location>
</feature>
<evidence type="ECO:0000256" key="3">
    <source>
        <dbReference type="ARBA" id="ARBA00022448"/>
    </source>
</evidence>
<dbReference type="Gene3D" id="1.20.1250.20">
    <property type="entry name" value="MFS general substrate transporter like domains"/>
    <property type="match status" value="1"/>
</dbReference>
<comment type="similarity">
    <text evidence="2 7">Belongs to the major facilitator superfamily. Sugar transporter (TC 2.A.1.1) family.</text>
</comment>
<dbReference type="InterPro" id="IPR036259">
    <property type="entry name" value="MFS_trans_sf"/>
</dbReference>
<comment type="subcellular location">
    <subcellularLocation>
        <location evidence="1">Membrane</location>
        <topology evidence="1">Multi-pass membrane protein</topology>
    </subcellularLocation>
</comment>
<keyword evidence="5 8" id="KW-1133">Transmembrane helix</keyword>
<feature type="transmembrane region" description="Helical" evidence="8">
    <location>
        <begin position="92"/>
        <end position="116"/>
    </location>
</feature>
<dbReference type="PANTHER" id="PTHR48022">
    <property type="entry name" value="PLASTIDIC GLUCOSE TRANSPORTER 4"/>
    <property type="match status" value="1"/>
</dbReference>
<proteinExistence type="inferred from homology"/>